<evidence type="ECO:0000256" key="1">
    <source>
        <dbReference type="ARBA" id="ARBA00009986"/>
    </source>
</evidence>
<dbReference type="SUPFAM" id="SSF53720">
    <property type="entry name" value="ALDH-like"/>
    <property type="match status" value="1"/>
</dbReference>
<evidence type="ECO:0000256" key="3">
    <source>
        <dbReference type="PIRNR" id="PIRNR036492"/>
    </source>
</evidence>
<dbReference type="InterPro" id="IPR016161">
    <property type="entry name" value="Ald_DH/histidinol_DH"/>
</dbReference>
<dbReference type="AlphaFoldDB" id="A0A0N4WF55"/>
<dbReference type="OrthoDB" id="440325at2759"/>
<evidence type="ECO:0000256" key="4">
    <source>
        <dbReference type="PIRSR" id="PIRSR036492-1"/>
    </source>
</evidence>
<evidence type="ECO:0000313" key="10">
    <source>
        <dbReference type="WBParaSite" id="HPLM_0000931801-mRNA-1"/>
    </source>
</evidence>
<feature type="active site" evidence="4">
    <location>
        <position position="241"/>
    </location>
</feature>
<reference evidence="10" key="1">
    <citation type="submission" date="2017-02" db="UniProtKB">
        <authorList>
            <consortium name="WormBaseParasite"/>
        </authorList>
    </citation>
    <scope>IDENTIFICATION</scope>
</reference>
<dbReference type="Pfam" id="PF00171">
    <property type="entry name" value="Aldedh"/>
    <property type="match status" value="2"/>
</dbReference>
<dbReference type="EMBL" id="UZAF01017035">
    <property type="protein sequence ID" value="VDO37137.1"/>
    <property type="molecule type" value="Genomic_DNA"/>
</dbReference>
<evidence type="ECO:0000256" key="6">
    <source>
        <dbReference type="RuleBase" id="RU003345"/>
    </source>
</evidence>
<dbReference type="GO" id="GO:0006081">
    <property type="term" value="P:aldehyde metabolic process"/>
    <property type="evidence" value="ECO:0007669"/>
    <property type="project" value="InterPro"/>
</dbReference>
<evidence type="ECO:0000313" key="8">
    <source>
        <dbReference type="EMBL" id="VDO37137.1"/>
    </source>
</evidence>
<gene>
    <name evidence="8" type="ORF">HPLM_LOCUS9310</name>
</gene>
<dbReference type="PIRSF" id="PIRSF036492">
    <property type="entry name" value="ALDH"/>
    <property type="match status" value="1"/>
</dbReference>
<evidence type="ECO:0000313" key="9">
    <source>
        <dbReference type="Proteomes" id="UP000268014"/>
    </source>
</evidence>
<name>A0A0N4WF55_HAEPC</name>
<dbReference type="GO" id="GO:0004029">
    <property type="term" value="F:aldehyde dehydrogenase (NAD+) activity"/>
    <property type="evidence" value="ECO:0007669"/>
    <property type="project" value="TreeGrafter"/>
</dbReference>
<dbReference type="STRING" id="6290.A0A0N4WF55"/>
<dbReference type="InterPro" id="IPR016163">
    <property type="entry name" value="Ald_DH_C"/>
</dbReference>
<accession>A0A0N4WF55</accession>
<dbReference type="FunFam" id="3.40.309.10:FF:000034">
    <property type="entry name" value="Aldehyde dehydrogenase, dimeric NADP-preferring"/>
    <property type="match status" value="1"/>
</dbReference>
<proteinExistence type="inferred from homology"/>
<dbReference type="Gene3D" id="3.40.309.10">
    <property type="entry name" value="Aldehyde Dehydrogenase, Chain A, domain 2"/>
    <property type="match status" value="1"/>
</dbReference>
<reference evidence="8 9" key="2">
    <citation type="submission" date="2018-11" db="EMBL/GenBank/DDBJ databases">
        <authorList>
            <consortium name="Pathogen Informatics"/>
        </authorList>
    </citation>
    <scope>NUCLEOTIDE SEQUENCE [LARGE SCALE GENOMIC DNA]</scope>
    <source>
        <strain evidence="8 9">MHpl1</strain>
    </source>
</reference>
<feature type="domain" description="Aldehyde dehydrogenase" evidence="7">
    <location>
        <begin position="5"/>
        <end position="333"/>
    </location>
</feature>
<keyword evidence="9" id="KW-1185">Reference proteome</keyword>
<feature type="domain" description="Aldehyde dehydrogenase" evidence="7">
    <location>
        <begin position="349"/>
        <end position="441"/>
    </location>
</feature>
<feature type="active site" evidence="4 5">
    <location>
        <position position="207"/>
    </location>
</feature>
<dbReference type="PROSITE" id="PS00687">
    <property type="entry name" value="ALDEHYDE_DEHYDR_GLU"/>
    <property type="match status" value="1"/>
</dbReference>
<dbReference type="InterPro" id="IPR016162">
    <property type="entry name" value="Ald_DH_N"/>
</dbReference>
<protein>
    <recommendedName>
        <fullName evidence="3">Aldehyde dehydrogenase</fullName>
    </recommendedName>
</protein>
<dbReference type="WBParaSite" id="HPLM_0000931801-mRNA-1">
    <property type="protein sequence ID" value="HPLM_0000931801-mRNA-1"/>
    <property type="gene ID" value="HPLM_0000931801"/>
</dbReference>
<dbReference type="InterPro" id="IPR012394">
    <property type="entry name" value="Aldehyde_DH_NAD(P)"/>
</dbReference>
<dbReference type="InterPro" id="IPR029510">
    <property type="entry name" value="Ald_DH_CS_GLU"/>
</dbReference>
<dbReference type="CDD" id="cd07087">
    <property type="entry name" value="ALDH_F3-13-14_CALDH-like"/>
    <property type="match status" value="1"/>
</dbReference>
<keyword evidence="2 3" id="KW-0560">Oxidoreductase</keyword>
<organism evidence="10">
    <name type="scientific">Haemonchus placei</name>
    <name type="common">Barber's pole worm</name>
    <dbReference type="NCBI Taxonomy" id="6290"/>
    <lineage>
        <taxon>Eukaryota</taxon>
        <taxon>Metazoa</taxon>
        <taxon>Ecdysozoa</taxon>
        <taxon>Nematoda</taxon>
        <taxon>Chromadorea</taxon>
        <taxon>Rhabditida</taxon>
        <taxon>Rhabditina</taxon>
        <taxon>Rhabditomorpha</taxon>
        <taxon>Strongyloidea</taxon>
        <taxon>Trichostrongylidae</taxon>
        <taxon>Haemonchus</taxon>
    </lineage>
</organism>
<dbReference type="PANTHER" id="PTHR43570">
    <property type="entry name" value="ALDEHYDE DEHYDROGENASE"/>
    <property type="match status" value="1"/>
</dbReference>
<dbReference type="OMA" id="EIDWCKQ"/>
<evidence type="ECO:0000256" key="5">
    <source>
        <dbReference type="PROSITE-ProRule" id="PRU10007"/>
    </source>
</evidence>
<dbReference type="Gene3D" id="3.40.605.10">
    <property type="entry name" value="Aldehyde Dehydrogenase, Chain A, domain 1"/>
    <property type="match status" value="1"/>
</dbReference>
<comment type="similarity">
    <text evidence="1 3 6">Belongs to the aldehyde dehydrogenase family.</text>
</comment>
<dbReference type="FunFam" id="3.40.605.10:FF:000004">
    <property type="entry name" value="Aldehyde dehydrogenase"/>
    <property type="match status" value="1"/>
</dbReference>
<evidence type="ECO:0000256" key="2">
    <source>
        <dbReference type="ARBA" id="ARBA00023002"/>
    </source>
</evidence>
<dbReference type="InterPro" id="IPR015590">
    <property type="entry name" value="Aldehyde_DH_dom"/>
</dbReference>
<dbReference type="PANTHER" id="PTHR43570:SF16">
    <property type="entry name" value="ALDEHYDE DEHYDROGENASE TYPE III, ISOFORM Q"/>
    <property type="match status" value="1"/>
</dbReference>
<evidence type="ECO:0000259" key="7">
    <source>
        <dbReference type="Pfam" id="PF00171"/>
    </source>
</evidence>
<sequence length="457" mass="50355">MVSYNQLVESQRAYFKTDATRSLEARRQTLLTLKKVIEDHKDDIVAAILTDLGRDSTREVASALNEVQGLLEHLEEWNAPRTLPTPQPFDQDDDEVVLMAEPLGVVLVIAPWNFPLITSMPVASAIAGGNTVILKPSEHAPSFSSLIARLVGSHFDKNLLAVVEGAVPETTALLQERFDHIMYTGNPTVAKVIMTAAAKNLTPVTLELGGKNPVLVEADADFDDAAKKIIFSKMMNCGQICISSDYILTTEDVKPKLIAAIAKHYEETAPFKNNKAFARIVTRSHFDRLLSLLKNTKGKIVYKASEEPCREDRFLPPLVIEVEKDDVFMQEEVLDKSCEIQTTTSNCIQVFGPLLPILTVKSFDEAIEYVRDNEKPLGAYLFTKDSEKIKRFLLETSSGGVTVNDVMSHAFVSSLPFGGVGNSGMGRLNGKYGFDNFVHEKPVLLRNGAGKEVLASL</sequence>
<dbReference type="GO" id="GO:0005737">
    <property type="term" value="C:cytoplasm"/>
    <property type="evidence" value="ECO:0007669"/>
    <property type="project" value="TreeGrafter"/>
</dbReference>
<dbReference type="Proteomes" id="UP000268014">
    <property type="component" value="Unassembled WGS sequence"/>
</dbReference>